<dbReference type="GO" id="GO:0004672">
    <property type="term" value="F:protein kinase activity"/>
    <property type="evidence" value="ECO:0007669"/>
    <property type="project" value="InterPro"/>
</dbReference>
<dbReference type="InterPro" id="IPR008271">
    <property type="entry name" value="Ser/Thr_kinase_AS"/>
</dbReference>
<evidence type="ECO:0000313" key="2">
    <source>
        <dbReference type="EMBL" id="CAD9230706.1"/>
    </source>
</evidence>
<dbReference type="SMART" id="SM00220">
    <property type="entry name" value="S_TKc"/>
    <property type="match status" value="1"/>
</dbReference>
<dbReference type="PROSITE" id="PS00108">
    <property type="entry name" value="PROTEIN_KINASE_ST"/>
    <property type="match status" value="1"/>
</dbReference>
<protein>
    <recommendedName>
        <fullName evidence="1">Protein kinase domain-containing protein</fullName>
    </recommendedName>
</protein>
<reference evidence="2" key="1">
    <citation type="submission" date="2021-01" db="EMBL/GenBank/DDBJ databases">
        <authorList>
            <person name="Corre E."/>
            <person name="Pelletier E."/>
            <person name="Niang G."/>
            <person name="Scheremetjew M."/>
            <person name="Finn R."/>
            <person name="Kale V."/>
            <person name="Holt S."/>
            <person name="Cochrane G."/>
            <person name="Meng A."/>
            <person name="Brown T."/>
            <person name="Cohen L."/>
        </authorList>
    </citation>
    <scope>NUCLEOTIDE SEQUENCE</scope>
    <source>
        <strain evidence="2">SAG 36.94</strain>
    </source>
</reference>
<dbReference type="Gene3D" id="3.30.200.20">
    <property type="entry name" value="Phosphorylase Kinase, domain 1"/>
    <property type="match status" value="1"/>
</dbReference>
<dbReference type="EMBL" id="HBGH01005060">
    <property type="protein sequence ID" value="CAD9230706.1"/>
    <property type="molecule type" value="Transcribed_RNA"/>
</dbReference>
<dbReference type="InterPro" id="IPR000719">
    <property type="entry name" value="Prot_kinase_dom"/>
</dbReference>
<dbReference type="Pfam" id="PF00069">
    <property type="entry name" value="Pkinase"/>
    <property type="match status" value="1"/>
</dbReference>
<dbReference type="GO" id="GO:0005524">
    <property type="term" value="F:ATP binding"/>
    <property type="evidence" value="ECO:0007669"/>
    <property type="project" value="InterPro"/>
</dbReference>
<name>A0A7S1XCJ2_9RHOD</name>
<dbReference type="SUPFAM" id="SSF56112">
    <property type="entry name" value="Protein kinase-like (PK-like)"/>
    <property type="match status" value="1"/>
</dbReference>
<feature type="domain" description="Protein kinase" evidence="1">
    <location>
        <begin position="43"/>
        <end position="306"/>
    </location>
</feature>
<organism evidence="2">
    <name type="scientific">Compsopogon caeruleus</name>
    <dbReference type="NCBI Taxonomy" id="31354"/>
    <lineage>
        <taxon>Eukaryota</taxon>
        <taxon>Rhodophyta</taxon>
        <taxon>Compsopogonophyceae</taxon>
        <taxon>Compsopogonales</taxon>
        <taxon>Compsopogonaceae</taxon>
        <taxon>Compsopogon</taxon>
    </lineage>
</organism>
<dbReference type="PANTHER" id="PTHR24347">
    <property type="entry name" value="SERINE/THREONINE-PROTEIN KINASE"/>
    <property type="match status" value="1"/>
</dbReference>
<dbReference type="PROSITE" id="PS50011">
    <property type="entry name" value="PROTEIN_KINASE_DOM"/>
    <property type="match status" value="1"/>
</dbReference>
<dbReference type="Gene3D" id="1.10.510.10">
    <property type="entry name" value="Transferase(Phosphotransferase) domain 1"/>
    <property type="match status" value="1"/>
</dbReference>
<evidence type="ECO:0000259" key="1">
    <source>
        <dbReference type="PROSITE" id="PS50011"/>
    </source>
</evidence>
<sequence length="344" mass="38524">MSGELLFSLDNLQSGLTPAGPVPQAETGFLGLKELLWLEERGYKVGIPVASGSVGSVYRAIEKDTGMAVAIKAIKTKGMAAEDRLRLRREIQILRGIVHEHIVEYVTALETSTHVFIITELLKEDLFERTSRVPLNEDEALDMARMVLKALRICHHKGVAHRDVKLENIMLSSKNGFHVKLVDFGGAKVDLTNGVFDPVKQDPKDGFGTNFYLPPEVVQNKEYVPCLADTWSLGVVMYSAMTGHFPFFGDSTEDAHEMIKHSHPRFEEFQWSTVSNETKKFIQLLLAKDYEERPSASEALRLLDELEAHRKSTSILAGEPANRRKKTIFVSFFGRKSQKLPLGG</sequence>
<proteinExistence type="predicted"/>
<dbReference type="AlphaFoldDB" id="A0A7S1XCJ2"/>
<gene>
    <name evidence="2" type="ORF">CCAE0312_LOCUS2759</name>
</gene>
<accession>A0A7S1XCJ2</accession>
<dbReference type="InterPro" id="IPR011009">
    <property type="entry name" value="Kinase-like_dom_sf"/>
</dbReference>